<evidence type="ECO:0000256" key="3">
    <source>
        <dbReference type="RuleBase" id="RU364030"/>
    </source>
</evidence>
<dbReference type="PANTHER" id="PTHR21500">
    <property type="entry name" value="TUBULIN-SPECIFIC CHAPERONE A"/>
    <property type="match status" value="1"/>
</dbReference>
<comment type="similarity">
    <text evidence="1 3">Belongs to the TBCA family.</text>
</comment>
<keyword evidence="4" id="KW-0175">Coiled coil</keyword>
<dbReference type="SUPFAM" id="SSF46988">
    <property type="entry name" value="Tubulin chaperone cofactor A"/>
    <property type="match status" value="1"/>
</dbReference>
<dbReference type="GO" id="GO:0007021">
    <property type="term" value="P:tubulin complex assembly"/>
    <property type="evidence" value="ECO:0007669"/>
    <property type="project" value="UniProtKB-UniRule"/>
</dbReference>
<dbReference type="GO" id="GO:0005829">
    <property type="term" value="C:cytosol"/>
    <property type="evidence" value="ECO:0007669"/>
    <property type="project" value="TreeGrafter"/>
</dbReference>
<keyword evidence="3" id="KW-0963">Cytoplasm</keyword>
<name>A0A1D2JDA1_PARBR</name>
<keyword evidence="3" id="KW-0206">Cytoskeleton</keyword>
<dbReference type="InterPro" id="IPR036126">
    <property type="entry name" value="TBCA_sf"/>
</dbReference>
<dbReference type="Pfam" id="PF02970">
    <property type="entry name" value="TBCA"/>
    <property type="match status" value="1"/>
</dbReference>
<gene>
    <name evidence="5" type="ORF">ACO22_04371</name>
</gene>
<organism evidence="5 6">
    <name type="scientific">Paracoccidioides brasiliensis</name>
    <dbReference type="NCBI Taxonomy" id="121759"/>
    <lineage>
        <taxon>Eukaryota</taxon>
        <taxon>Fungi</taxon>
        <taxon>Dikarya</taxon>
        <taxon>Ascomycota</taxon>
        <taxon>Pezizomycotina</taxon>
        <taxon>Eurotiomycetes</taxon>
        <taxon>Eurotiomycetidae</taxon>
        <taxon>Onygenales</taxon>
        <taxon>Ajellomycetaceae</taxon>
        <taxon>Paracoccidioides</taxon>
    </lineage>
</organism>
<comment type="subcellular location">
    <subcellularLocation>
        <location evidence="3">Cytoplasm</location>
        <location evidence="3">Cytoskeleton</location>
    </subcellularLocation>
</comment>
<evidence type="ECO:0000256" key="1">
    <source>
        <dbReference type="ARBA" id="ARBA00006806"/>
    </source>
</evidence>
<evidence type="ECO:0000313" key="6">
    <source>
        <dbReference type="Proteomes" id="UP000242814"/>
    </source>
</evidence>
<accession>A0A1D2JDA1</accession>
<dbReference type="VEuPathDB" id="FungiDB:PABG_07271"/>
<keyword evidence="3" id="KW-0493">Microtubule</keyword>
<reference evidence="5 6" key="1">
    <citation type="submission" date="2016-06" db="EMBL/GenBank/DDBJ databases">
        <authorList>
            <person name="Kjaerup R.B."/>
            <person name="Dalgaard T.S."/>
            <person name="Juul-Madsen H.R."/>
        </authorList>
    </citation>
    <scope>NUCLEOTIDE SEQUENCE [LARGE SCALE GENOMIC DNA]</scope>
    <source>
        <strain evidence="5 6">Pb300</strain>
    </source>
</reference>
<dbReference type="GO" id="GO:0048487">
    <property type="term" value="F:beta-tubulin binding"/>
    <property type="evidence" value="ECO:0007669"/>
    <property type="project" value="InterPro"/>
</dbReference>
<evidence type="ECO:0000256" key="4">
    <source>
        <dbReference type="SAM" id="Coils"/>
    </source>
</evidence>
<keyword evidence="2 3" id="KW-0143">Chaperone</keyword>
<dbReference type="GO" id="GO:0005874">
    <property type="term" value="C:microtubule"/>
    <property type="evidence" value="ECO:0007669"/>
    <property type="project" value="UniProtKB-KW"/>
</dbReference>
<feature type="coiled-coil region" evidence="4">
    <location>
        <begin position="21"/>
        <end position="75"/>
    </location>
</feature>
<dbReference type="AlphaFoldDB" id="A0A1D2JDA1"/>
<dbReference type="EMBL" id="LZYO01000171">
    <property type="protein sequence ID" value="ODH26918.1"/>
    <property type="molecule type" value="Genomic_DNA"/>
</dbReference>
<dbReference type="VEuPathDB" id="FungiDB:PADG_05239"/>
<comment type="caution">
    <text evidence="5">The sequence shown here is derived from an EMBL/GenBank/DDBJ whole genome shotgun (WGS) entry which is preliminary data.</text>
</comment>
<dbReference type="PANTHER" id="PTHR21500:SF0">
    <property type="entry name" value="TUBULIN-SPECIFIC CHAPERONE A"/>
    <property type="match status" value="1"/>
</dbReference>
<dbReference type="InterPro" id="IPR004226">
    <property type="entry name" value="TBCA"/>
</dbReference>
<evidence type="ECO:0000256" key="2">
    <source>
        <dbReference type="ARBA" id="ARBA00023186"/>
    </source>
</evidence>
<sequence length="120" mass="13629">MPPRTPLTIATLAVNRLVKEEASYHRELKEQGERIKRLEAQKPTEDEDGNREYILKQERQALEETKRVLPKMKDNISDAVDKLNDLLVEEGKKGMESNMSDIDAAKEAIAQAKAAIREIS</sequence>
<dbReference type="Proteomes" id="UP000242814">
    <property type="component" value="Unassembled WGS sequence"/>
</dbReference>
<proteinExistence type="inferred from homology"/>
<dbReference type="OMA" id="DENREYM"/>
<protein>
    <recommendedName>
        <fullName evidence="3">Tubulin-specific chaperone A</fullName>
    </recommendedName>
</protein>
<dbReference type="Gene3D" id="1.20.58.90">
    <property type="match status" value="1"/>
</dbReference>
<dbReference type="GO" id="GO:0007023">
    <property type="term" value="P:post-chaperonin tubulin folding pathway"/>
    <property type="evidence" value="ECO:0007669"/>
    <property type="project" value="UniProtKB-UniRule"/>
</dbReference>
<evidence type="ECO:0000313" key="5">
    <source>
        <dbReference type="EMBL" id="ODH26918.1"/>
    </source>
</evidence>
<comment type="subunit">
    <text evidence="3">Supercomplex made of cofactors A to E. Cofactors A and D function by capturing and stabilizing tubulin in a quasi-native conformation. Cofactor E binds to the cofactor D-tubulin complex; interaction with cofactor C then causes the release of tubulin polypeptides that are committed to the native state.</text>
</comment>